<dbReference type="AlphaFoldDB" id="A0AAD6KY39"/>
<evidence type="ECO:0000256" key="8">
    <source>
        <dbReference type="ARBA" id="ARBA00023004"/>
    </source>
</evidence>
<keyword evidence="9" id="KW-0503">Monooxygenase</keyword>
<dbReference type="Pfam" id="PF00067">
    <property type="entry name" value="p450"/>
    <property type="match status" value="1"/>
</dbReference>
<dbReference type="PANTHER" id="PTHR24282">
    <property type="entry name" value="CYTOCHROME P450 FAMILY MEMBER"/>
    <property type="match status" value="1"/>
</dbReference>
<dbReference type="GO" id="GO:0016020">
    <property type="term" value="C:membrane"/>
    <property type="evidence" value="ECO:0007669"/>
    <property type="project" value="UniProtKB-SubCell"/>
</dbReference>
<keyword evidence="12" id="KW-1185">Reference proteome</keyword>
<evidence type="ECO:0000256" key="10">
    <source>
        <dbReference type="ARBA" id="ARBA00023136"/>
    </source>
</evidence>
<keyword evidence="8" id="KW-0408">Iron</keyword>
<dbReference type="Gene3D" id="1.10.630.10">
    <property type="entry name" value="Cytochrome P450"/>
    <property type="match status" value="1"/>
</dbReference>
<gene>
    <name evidence="11" type="ORF">OIU84_019113</name>
</gene>
<organism evidence="11 12">
    <name type="scientific">Salix udensis</name>
    <dbReference type="NCBI Taxonomy" id="889485"/>
    <lineage>
        <taxon>Eukaryota</taxon>
        <taxon>Viridiplantae</taxon>
        <taxon>Streptophyta</taxon>
        <taxon>Embryophyta</taxon>
        <taxon>Tracheophyta</taxon>
        <taxon>Spermatophyta</taxon>
        <taxon>Magnoliopsida</taxon>
        <taxon>eudicotyledons</taxon>
        <taxon>Gunneridae</taxon>
        <taxon>Pentapetalae</taxon>
        <taxon>rosids</taxon>
        <taxon>fabids</taxon>
        <taxon>Malpighiales</taxon>
        <taxon>Salicaceae</taxon>
        <taxon>Saliceae</taxon>
        <taxon>Salix</taxon>
    </lineage>
</organism>
<keyword evidence="4" id="KW-0812">Transmembrane</keyword>
<protein>
    <submittedName>
        <fullName evidence="11">Uncharacterized protein</fullName>
    </submittedName>
</protein>
<evidence type="ECO:0000256" key="2">
    <source>
        <dbReference type="ARBA" id="ARBA00010617"/>
    </source>
</evidence>
<keyword evidence="7" id="KW-0560">Oxidoreductase</keyword>
<evidence type="ECO:0000256" key="3">
    <source>
        <dbReference type="ARBA" id="ARBA00022617"/>
    </source>
</evidence>
<accession>A0AAD6KY39</accession>
<evidence type="ECO:0000256" key="9">
    <source>
        <dbReference type="ARBA" id="ARBA00023033"/>
    </source>
</evidence>
<reference evidence="11 12" key="1">
    <citation type="journal article" date="2023" name="Int. J. Mol. Sci.">
        <title>De Novo Assembly and Annotation of 11 Diverse Shrub Willow (Salix) Genomes Reveals Novel Gene Organization in Sex-Linked Regions.</title>
        <authorList>
            <person name="Hyden B."/>
            <person name="Feng K."/>
            <person name="Yates T.B."/>
            <person name="Jawdy S."/>
            <person name="Cereghino C."/>
            <person name="Smart L.B."/>
            <person name="Muchero W."/>
        </authorList>
    </citation>
    <scope>NUCLEOTIDE SEQUENCE [LARGE SCALE GENOMIC DNA]</scope>
    <source>
        <tissue evidence="11">Shoot tip</tissue>
    </source>
</reference>
<evidence type="ECO:0000256" key="5">
    <source>
        <dbReference type="ARBA" id="ARBA00022723"/>
    </source>
</evidence>
<evidence type="ECO:0000256" key="4">
    <source>
        <dbReference type="ARBA" id="ARBA00022692"/>
    </source>
</evidence>
<keyword evidence="10" id="KW-0472">Membrane</keyword>
<evidence type="ECO:0000256" key="1">
    <source>
        <dbReference type="ARBA" id="ARBA00004167"/>
    </source>
</evidence>
<comment type="similarity">
    <text evidence="2">Belongs to the cytochrome P450 family.</text>
</comment>
<evidence type="ECO:0000313" key="11">
    <source>
        <dbReference type="EMBL" id="KAJ6431768.1"/>
    </source>
</evidence>
<keyword evidence="6" id="KW-1133">Transmembrane helix</keyword>
<comment type="caution">
    <text evidence="11">The sequence shown here is derived from an EMBL/GenBank/DDBJ whole genome shotgun (WGS) entry which is preliminary data.</text>
</comment>
<dbReference type="EMBL" id="JAPFFJ010000003">
    <property type="protein sequence ID" value="KAJ6431768.1"/>
    <property type="molecule type" value="Genomic_DNA"/>
</dbReference>
<dbReference type="GO" id="GO:0004497">
    <property type="term" value="F:monooxygenase activity"/>
    <property type="evidence" value="ECO:0007669"/>
    <property type="project" value="UniProtKB-KW"/>
</dbReference>
<dbReference type="Proteomes" id="UP001162972">
    <property type="component" value="Chromosome 10"/>
</dbReference>
<dbReference type="GO" id="GO:0005506">
    <property type="term" value="F:iron ion binding"/>
    <property type="evidence" value="ECO:0007669"/>
    <property type="project" value="InterPro"/>
</dbReference>
<comment type="subcellular location">
    <subcellularLocation>
        <location evidence="1">Membrane</location>
        <topology evidence="1">Single-pass membrane protein</topology>
    </subcellularLocation>
</comment>
<dbReference type="GO" id="GO:0016705">
    <property type="term" value="F:oxidoreductase activity, acting on paired donors, with incorporation or reduction of molecular oxygen"/>
    <property type="evidence" value="ECO:0007669"/>
    <property type="project" value="InterPro"/>
</dbReference>
<name>A0AAD6KY39_9ROSI</name>
<dbReference type="PANTHER" id="PTHR24282:SF28">
    <property type="entry name" value="CYTOCHROME P450"/>
    <property type="match status" value="1"/>
</dbReference>
<dbReference type="InterPro" id="IPR050665">
    <property type="entry name" value="Cytochrome_P450_Monooxygen"/>
</dbReference>
<proteinExistence type="inferred from homology"/>
<evidence type="ECO:0000256" key="7">
    <source>
        <dbReference type="ARBA" id="ARBA00023002"/>
    </source>
</evidence>
<evidence type="ECO:0000313" key="12">
    <source>
        <dbReference type="Proteomes" id="UP001162972"/>
    </source>
</evidence>
<keyword evidence="5" id="KW-0479">Metal-binding</keyword>
<sequence>MGATSTLGVPFLRYVPTKANRNAWKLSKEIHSMILDIVKDRRGSSTAKDILRVILEASHPEWQARARSEVKQVRDGHLPDLDMLAKMKVIKMVVLEVL</sequence>
<dbReference type="InterPro" id="IPR001128">
    <property type="entry name" value="Cyt_P450"/>
</dbReference>
<dbReference type="GO" id="GO:0020037">
    <property type="term" value="F:heme binding"/>
    <property type="evidence" value="ECO:0007669"/>
    <property type="project" value="InterPro"/>
</dbReference>
<dbReference type="InterPro" id="IPR036396">
    <property type="entry name" value="Cyt_P450_sf"/>
</dbReference>
<keyword evidence="3" id="KW-0349">Heme</keyword>
<dbReference type="SUPFAM" id="SSF48264">
    <property type="entry name" value="Cytochrome P450"/>
    <property type="match status" value="1"/>
</dbReference>
<evidence type="ECO:0000256" key="6">
    <source>
        <dbReference type="ARBA" id="ARBA00022989"/>
    </source>
</evidence>